<keyword evidence="2" id="KW-1185">Reference proteome</keyword>
<reference evidence="1 2" key="1">
    <citation type="submission" date="2024-09" db="EMBL/GenBank/DDBJ databases">
        <title>Draft genome sequence of Candidatus Magnetaquicoccaceae bacterium FCR-1.</title>
        <authorList>
            <person name="Shimoshige H."/>
            <person name="Shimamura S."/>
            <person name="Taoka A."/>
            <person name="Kobayashi H."/>
            <person name="Maekawa T."/>
        </authorList>
    </citation>
    <scope>NUCLEOTIDE SEQUENCE [LARGE SCALE GENOMIC DNA]</scope>
    <source>
        <strain evidence="1 2">FCR-1</strain>
    </source>
</reference>
<evidence type="ECO:0000313" key="2">
    <source>
        <dbReference type="Proteomes" id="UP001628193"/>
    </source>
</evidence>
<proteinExistence type="predicted"/>
<protein>
    <submittedName>
        <fullName evidence="1">Uncharacterized protein</fullName>
    </submittedName>
</protein>
<comment type="caution">
    <text evidence="1">The sequence shown here is derived from an EMBL/GenBank/DDBJ whole genome shotgun (WGS) entry which is preliminary data.</text>
</comment>
<dbReference type="EMBL" id="BAAFGK010000004">
    <property type="protein sequence ID" value="GAB0057940.1"/>
    <property type="molecule type" value="Genomic_DNA"/>
</dbReference>
<evidence type="ECO:0000313" key="1">
    <source>
        <dbReference type="EMBL" id="GAB0057940.1"/>
    </source>
</evidence>
<gene>
    <name evidence="1" type="ORF">SIID45300_02274</name>
</gene>
<accession>A0ABQ0CAP6</accession>
<organism evidence="1 2">
    <name type="scientific">Candidatus Magnetaquiglobus chichijimensis</name>
    <dbReference type="NCBI Taxonomy" id="3141448"/>
    <lineage>
        <taxon>Bacteria</taxon>
        <taxon>Pseudomonadati</taxon>
        <taxon>Pseudomonadota</taxon>
        <taxon>Magnetococcia</taxon>
        <taxon>Magnetococcales</taxon>
        <taxon>Candidatus Magnetaquicoccaceae</taxon>
        <taxon>Candidatus Magnetaquiglobus</taxon>
    </lineage>
</organism>
<name>A0ABQ0CAP6_9PROT</name>
<sequence length="179" mass="19884">MGAGNLQGITSRPTTPVTPMIVPMDESAKHQFDQLGDQGMTKLRETKATQWSSILARVWENAAKVALIRGVSANPFAPVIRGSDATWAIGLVRYAINGLIVDVERFVADNQTEQNHKRMLEIVRKAGCKGITMADLSQKARFLDLRPRKEVLQTLVESGQVRCDTRPGKTRPITIYRIN</sequence>
<dbReference type="Proteomes" id="UP001628193">
    <property type="component" value="Unassembled WGS sequence"/>
</dbReference>